<dbReference type="Pfam" id="PF00041">
    <property type="entry name" value="fn3"/>
    <property type="match status" value="2"/>
</dbReference>
<dbReference type="eggNOG" id="KOG2824">
    <property type="taxonomic scope" value="Eukaryota"/>
</dbReference>
<dbReference type="GeneID" id="5891143"/>
<feature type="region of interest" description="Disordered" evidence="1">
    <location>
        <begin position="360"/>
        <end position="380"/>
    </location>
</feature>
<dbReference type="InterPro" id="IPR036249">
    <property type="entry name" value="Thioredoxin-like_sf"/>
</dbReference>
<dbReference type="PROSITE" id="PS50853">
    <property type="entry name" value="FN3"/>
    <property type="match status" value="2"/>
</dbReference>
<feature type="compositionally biased region" description="Polar residues" evidence="1">
    <location>
        <begin position="365"/>
        <end position="375"/>
    </location>
</feature>
<dbReference type="PRINTS" id="PR00014">
    <property type="entry name" value="FNTYPEIII"/>
</dbReference>
<accession>A9UZD3</accession>
<evidence type="ECO:0000313" key="4">
    <source>
        <dbReference type="Proteomes" id="UP000001357"/>
    </source>
</evidence>
<dbReference type="Gene3D" id="3.40.30.10">
    <property type="entry name" value="Glutaredoxin"/>
    <property type="match status" value="1"/>
</dbReference>
<dbReference type="InterPro" id="IPR002109">
    <property type="entry name" value="Glutaredoxin"/>
</dbReference>
<dbReference type="Gene3D" id="2.60.40.10">
    <property type="entry name" value="Immunoglobulins"/>
    <property type="match status" value="2"/>
</dbReference>
<keyword evidence="4" id="KW-1185">Reference proteome</keyword>
<dbReference type="InterPro" id="IPR036116">
    <property type="entry name" value="FN3_sf"/>
</dbReference>
<dbReference type="AlphaFoldDB" id="A9UZD3"/>
<feature type="compositionally biased region" description="Polar residues" evidence="1">
    <location>
        <begin position="270"/>
        <end position="290"/>
    </location>
</feature>
<evidence type="ECO:0000313" key="3">
    <source>
        <dbReference type="EMBL" id="EDQ89211.1"/>
    </source>
</evidence>
<dbReference type="PROSITE" id="PS51354">
    <property type="entry name" value="GLUTAREDOXIN_2"/>
    <property type="match status" value="1"/>
</dbReference>
<sequence length="545" mass="60503">MARVLPTAQALHAEAVSSTAIRLSWQSPDVSLSSKYVLRYSYRIFRRRQGAPEFALAYTQDDVYHDHVVQGLRAYTTYEFYVQTFTNQLGVAADDAQWPCTPTVTAQTKAAVPSASPTQLRFLVVDMHHLEIAWQPPPHHHQDSLEGYKLFMDVQDSEEFTEINLPASQTLYTANHLRPGTTYRFQVLAFNAAGEGPTGPIISKRTRLPRSQSFTSGQQDDWSLDPDHVEGSEVVQNQKPPSPPPSSRPQPKALGVSHSTKGSFVLAHPVSTQTKSVPAKPASSQESPNQRVAPPRRRLNDAWVVPTVAKAQANCVGPAKPSADVGLTPATPTPMLQTQTSFSILPGAAKAATLSRATWVPCKPNQPTQHQSKPSPIQRLPNDTEMMLATLGNGKATIRGKRHAVRKTLERINSVRQARQQDDLSRVFDDEVQNQRIVIYTTSTTAIRETHIHCEAVKALFYRLRLKVTLKNIAMDKQAADELRRRAPGAKPPQVFVAGTHFGDWEQVERMAEQGTLQRQLQGYAERPLEDCRTCGGEGYVLCTW</sequence>
<evidence type="ECO:0000256" key="1">
    <source>
        <dbReference type="SAM" id="MobiDB-lite"/>
    </source>
</evidence>
<dbReference type="eggNOG" id="KOG4222">
    <property type="taxonomic scope" value="Eukaryota"/>
</dbReference>
<dbReference type="EMBL" id="CH991551">
    <property type="protein sequence ID" value="EDQ89211.1"/>
    <property type="molecule type" value="Genomic_DNA"/>
</dbReference>
<dbReference type="CDD" id="cd00063">
    <property type="entry name" value="FN3"/>
    <property type="match status" value="2"/>
</dbReference>
<dbReference type="RefSeq" id="XP_001745787.1">
    <property type="nucleotide sequence ID" value="XM_001745735.1"/>
</dbReference>
<dbReference type="KEGG" id="mbr:MONBRDRAFT_25420"/>
<dbReference type="InterPro" id="IPR013783">
    <property type="entry name" value="Ig-like_fold"/>
</dbReference>
<dbReference type="Pfam" id="PF00462">
    <property type="entry name" value="Glutaredoxin"/>
    <property type="match status" value="1"/>
</dbReference>
<feature type="compositionally biased region" description="Polar residues" evidence="1">
    <location>
        <begin position="209"/>
        <end position="221"/>
    </location>
</feature>
<feature type="region of interest" description="Disordered" evidence="1">
    <location>
        <begin position="196"/>
        <end position="299"/>
    </location>
</feature>
<proteinExistence type="predicted"/>
<dbReference type="PANTHER" id="PTHR45669:SF22">
    <property type="entry name" value="GLUTAREDOXIN DOMAIN-CONTAINING CYSTEINE-RICH PROTEIN CG12206-RELATED"/>
    <property type="match status" value="1"/>
</dbReference>
<dbReference type="STRING" id="81824.A9UZD3"/>
<name>A9UZD3_MONBE</name>
<feature type="domain" description="Fibronectin type-III" evidence="2">
    <location>
        <begin position="7"/>
        <end position="111"/>
    </location>
</feature>
<protein>
    <recommendedName>
        <fullName evidence="2">Fibronectin type-III domain-containing protein</fullName>
    </recommendedName>
</protein>
<dbReference type="SUPFAM" id="SSF52833">
    <property type="entry name" value="Thioredoxin-like"/>
    <property type="match status" value="1"/>
</dbReference>
<dbReference type="PANTHER" id="PTHR45669">
    <property type="entry name" value="GLUTAREDOXIN DOMAIN-CONTAINING CYSTEINE-RICH PROTEIN CG12206-RELATED"/>
    <property type="match status" value="1"/>
</dbReference>
<dbReference type="InterPro" id="IPR003961">
    <property type="entry name" value="FN3_dom"/>
</dbReference>
<dbReference type="Proteomes" id="UP000001357">
    <property type="component" value="Unassembled WGS sequence"/>
</dbReference>
<feature type="domain" description="Fibronectin type-III" evidence="2">
    <location>
        <begin position="116"/>
        <end position="209"/>
    </location>
</feature>
<reference evidence="3 4" key="1">
    <citation type="journal article" date="2008" name="Nature">
        <title>The genome of the choanoflagellate Monosiga brevicollis and the origin of metazoans.</title>
        <authorList>
            <consortium name="JGI Sequencing"/>
            <person name="King N."/>
            <person name="Westbrook M.J."/>
            <person name="Young S.L."/>
            <person name="Kuo A."/>
            <person name="Abedin M."/>
            <person name="Chapman J."/>
            <person name="Fairclough S."/>
            <person name="Hellsten U."/>
            <person name="Isogai Y."/>
            <person name="Letunic I."/>
            <person name="Marr M."/>
            <person name="Pincus D."/>
            <person name="Putnam N."/>
            <person name="Rokas A."/>
            <person name="Wright K.J."/>
            <person name="Zuzow R."/>
            <person name="Dirks W."/>
            <person name="Good M."/>
            <person name="Goodstein D."/>
            <person name="Lemons D."/>
            <person name="Li W."/>
            <person name="Lyons J.B."/>
            <person name="Morris A."/>
            <person name="Nichols S."/>
            <person name="Richter D.J."/>
            <person name="Salamov A."/>
            <person name="Bork P."/>
            <person name="Lim W.A."/>
            <person name="Manning G."/>
            <person name="Miller W.T."/>
            <person name="McGinnis W."/>
            <person name="Shapiro H."/>
            <person name="Tjian R."/>
            <person name="Grigoriev I.V."/>
            <person name="Rokhsar D."/>
        </authorList>
    </citation>
    <scope>NUCLEOTIDE SEQUENCE [LARGE SCALE GENOMIC DNA]</scope>
    <source>
        <strain evidence="4">MX1 / ATCC 50154</strain>
    </source>
</reference>
<dbReference type="SUPFAM" id="SSF49265">
    <property type="entry name" value="Fibronectin type III"/>
    <property type="match status" value="1"/>
</dbReference>
<dbReference type="OMA" id="RETHIHC"/>
<dbReference type="SMART" id="SM00060">
    <property type="entry name" value="FN3"/>
    <property type="match status" value="2"/>
</dbReference>
<organism evidence="3 4">
    <name type="scientific">Monosiga brevicollis</name>
    <name type="common">Choanoflagellate</name>
    <dbReference type="NCBI Taxonomy" id="81824"/>
    <lineage>
        <taxon>Eukaryota</taxon>
        <taxon>Choanoflagellata</taxon>
        <taxon>Craspedida</taxon>
        <taxon>Salpingoecidae</taxon>
        <taxon>Monosiga</taxon>
    </lineage>
</organism>
<gene>
    <name evidence="3" type="ORF">MONBRDRAFT_25420</name>
</gene>
<evidence type="ECO:0000259" key="2">
    <source>
        <dbReference type="PROSITE" id="PS50853"/>
    </source>
</evidence>
<dbReference type="InParanoid" id="A9UZD3"/>